<keyword evidence="3" id="KW-1185">Reference proteome</keyword>
<dbReference type="OrthoDB" id="48732at2759"/>
<organism evidence="2 3">
    <name type="scientific">Fistulifera solaris</name>
    <name type="common">Oleaginous diatom</name>
    <dbReference type="NCBI Taxonomy" id="1519565"/>
    <lineage>
        <taxon>Eukaryota</taxon>
        <taxon>Sar</taxon>
        <taxon>Stramenopiles</taxon>
        <taxon>Ochrophyta</taxon>
        <taxon>Bacillariophyta</taxon>
        <taxon>Bacillariophyceae</taxon>
        <taxon>Bacillariophycidae</taxon>
        <taxon>Naviculales</taxon>
        <taxon>Naviculaceae</taxon>
        <taxon>Fistulifera</taxon>
    </lineage>
</organism>
<name>A0A1Z5JCB0_FISSO</name>
<feature type="compositionally biased region" description="Basic and acidic residues" evidence="1">
    <location>
        <begin position="300"/>
        <end position="318"/>
    </location>
</feature>
<accession>A0A1Z5JCB0</accession>
<dbReference type="AlphaFoldDB" id="A0A1Z5JCB0"/>
<feature type="region of interest" description="Disordered" evidence="1">
    <location>
        <begin position="158"/>
        <end position="187"/>
    </location>
</feature>
<evidence type="ECO:0000313" key="2">
    <source>
        <dbReference type="EMBL" id="GAX11401.1"/>
    </source>
</evidence>
<reference evidence="2 3" key="1">
    <citation type="journal article" date="2015" name="Plant Cell">
        <title>Oil accumulation by the oleaginous diatom Fistulifera solaris as revealed by the genome and transcriptome.</title>
        <authorList>
            <person name="Tanaka T."/>
            <person name="Maeda Y."/>
            <person name="Veluchamy A."/>
            <person name="Tanaka M."/>
            <person name="Abida H."/>
            <person name="Marechal E."/>
            <person name="Bowler C."/>
            <person name="Muto M."/>
            <person name="Sunaga Y."/>
            <person name="Tanaka M."/>
            <person name="Yoshino T."/>
            <person name="Taniguchi T."/>
            <person name="Fukuda Y."/>
            <person name="Nemoto M."/>
            <person name="Matsumoto M."/>
            <person name="Wong P.S."/>
            <person name="Aburatani S."/>
            <person name="Fujibuchi W."/>
        </authorList>
    </citation>
    <scope>NUCLEOTIDE SEQUENCE [LARGE SCALE GENOMIC DNA]</scope>
    <source>
        <strain evidence="2 3">JPCC DA0580</strain>
    </source>
</reference>
<feature type="region of interest" description="Disordered" evidence="1">
    <location>
        <begin position="298"/>
        <end position="318"/>
    </location>
</feature>
<comment type="caution">
    <text evidence="2">The sequence shown here is derived from an EMBL/GenBank/DDBJ whole genome shotgun (WGS) entry which is preliminary data.</text>
</comment>
<gene>
    <name evidence="2" type="ORF">FisN_22Lh074</name>
</gene>
<dbReference type="InParanoid" id="A0A1Z5JCB0"/>
<evidence type="ECO:0000256" key="1">
    <source>
        <dbReference type="SAM" id="MobiDB-lite"/>
    </source>
</evidence>
<dbReference type="Proteomes" id="UP000198406">
    <property type="component" value="Unassembled WGS sequence"/>
</dbReference>
<protein>
    <submittedName>
        <fullName evidence="2">Uncharacterized protein</fullName>
    </submittedName>
</protein>
<evidence type="ECO:0000313" key="3">
    <source>
        <dbReference type="Proteomes" id="UP000198406"/>
    </source>
</evidence>
<dbReference type="EMBL" id="BDSP01000041">
    <property type="protein sequence ID" value="GAX11401.1"/>
    <property type="molecule type" value="Genomic_DNA"/>
</dbReference>
<feature type="compositionally biased region" description="Low complexity" evidence="1">
    <location>
        <begin position="172"/>
        <end position="184"/>
    </location>
</feature>
<proteinExistence type="predicted"/>
<sequence>MVRKTRGNGKSSLLVIHERRPLAKKIIVPFWRKDRRLSVEESVEEAALKEEDQPKEVRHKSFVHRPSPDVFEIVIKDSSTLASSFDSSEEVSIPSAKSYSDISDLYVLSSFDSDTSSSYQSFTEGTPKSTIYSLPAARSFSSKSVKSASVQQTNYLEKDTGDYQSDPIQVETPTTSLPNSPTSRPHWKEDPRLLQHQEVLALFQRLDDFQKKGRLSQKDYQHFQQLLKQYRSDFYIQRISKYLDDIAHRKKSKIKQIVDRDANSIMTETTVSGRKKSHSKGRVSWGSNQIETLPIEFSDDETKNTDTARSGDKSHGILEPEDLWNGAVDFDEQQLQELFVEMCFFARLGYAQPPCCLKCAYKETKGQDRANDRSGPPGHPTCRRWVVWRKNADTLLHPNKLDGNILIMRCNVAQKLLAGKIVGGRRWNAEQRKVTTLSTA</sequence>